<dbReference type="Gene3D" id="3.60.15.10">
    <property type="entry name" value="Ribonuclease Z/Hydroxyacylglutathione hydrolase-like"/>
    <property type="match status" value="2"/>
</dbReference>
<dbReference type="STRING" id="180498.A0A067J9N2"/>
<dbReference type="InterPro" id="IPR001279">
    <property type="entry name" value="Metallo-B-lactamas"/>
</dbReference>
<proteinExistence type="predicted"/>
<dbReference type="Pfam" id="PF12706">
    <property type="entry name" value="Lactamase_B_2"/>
    <property type="match status" value="1"/>
</dbReference>
<sequence length="247" mass="27594">METQNLTPNPVHDGVTSALIFLGTGCSNTVPFGLCLIQPSDPPCHVCSRALSVPPEKNPNYRCNTSLLIDYCQSDDKHKYILIDIGKTFREQVLRWFTLHKIPRVDSIILSHEHADAVLGLDDIRAVLPFTPTNSIPIYLSQFTMDSNLKRRGWAVGSSYHGCLTQGINITDLLLAYFSQTGLTGAHFCLSDALEAVRRLCPKQALFTGMGHEFDHHKDNDFLAEWSKREGILVQLAYDGLRIPVDL</sequence>
<protein>
    <recommendedName>
        <fullName evidence="1">Metallo-beta-lactamase domain-containing protein</fullName>
    </recommendedName>
</protein>
<name>A0A067J9N2_JATCU</name>
<feature type="domain" description="Metallo-beta-lactamase" evidence="1">
    <location>
        <begin position="80"/>
        <end position="161"/>
    </location>
</feature>
<accession>A0A067J9N2</accession>
<dbReference type="PANTHER" id="PTHR42663">
    <property type="entry name" value="HYDROLASE C777.06C-RELATED-RELATED"/>
    <property type="match status" value="1"/>
</dbReference>
<reference evidence="2 3" key="1">
    <citation type="journal article" date="2014" name="PLoS ONE">
        <title>Global Analysis of Gene Expression Profiles in Physic Nut (Jatropha curcas L.) Seedlings Exposed to Salt Stress.</title>
        <authorList>
            <person name="Zhang L."/>
            <person name="Zhang C."/>
            <person name="Wu P."/>
            <person name="Chen Y."/>
            <person name="Li M."/>
            <person name="Jiang H."/>
            <person name="Wu G."/>
        </authorList>
    </citation>
    <scope>NUCLEOTIDE SEQUENCE [LARGE SCALE GENOMIC DNA]</scope>
    <source>
        <strain evidence="3">cv. GZQX0401</strain>
        <tissue evidence="2">Young leaves</tissue>
    </source>
</reference>
<dbReference type="InterPro" id="IPR036866">
    <property type="entry name" value="RibonucZ/Hydroxyglut_hydro"/>
</dbReference>
<dbReference type="EMBL" id="KK916039">
    <property type="protein sequence ID" value="KDP20452.1"/>
    <property type="molecule type" value="Genomic_DNA"/>
</dbReference>
<dbReference type="OrthoDB" id="341300at2759"/>
<evidence type="ECO:0000313" key="2">
    <source>
        <dbReference type="EMBL" id="KDP20452.1"/>
    </source>
</evidence>
<gene>
    <name evidence="2" type="ORF">JCGZ_05297</name>
</gene>
<dbReference type="PANTHER" id="PTHR42663:SF11">
    <property type="entry name" value="METALLO-BETA-LACTAMASE DOMAIN-CONTAINING PROTEIN"/>
    <property type="match status" value="1"/>
</dbReference>
<dbReference type="Proteomes" id="UP000027138">
    <property type="component" value="Unassembled WGS sequence"/>
</dbReference>
<organism evidence="2 3">
    <name type="scientific">Jatropha curcas</name>
    <name type="common">Barbados nut</name>
    <dbReference type="NCBI Taxonomy" id="180498"/>
    <lineage>
        <taxon>Eukaryota</taxon>
        <taxon>Viridiplantae</taxon>
        <taxon>Streptophyta</taxon>
        <taxon>Embryophyta</taxon>
        <taxon>Tracheophyta</taxon>
        <taxon>Spermatophyta</taxon>
        <taxon>Magnoliopsida</taxon>
        <taxon>eudicotyledons</taxon>
        <taxon>Gunneridae</taxon>
        <taxon>Pentapetalae</taxon>
        <taxon>rosids</taxon>
        <taxon>fabids</taxon>
        <taxon>Malpighiales</taxon>
        <taxon>Euphorbiaceae</taxon>
        <taxon>Crotonoideae</taxon>
        <taxon>Jatropheae</taxon>
        <taxon>Jatropha</taxon>
    </lineage>
</organism>
<dbReference type="AlphaFoldDB" id="A0A067J9N2"/>
<keyword evidence="3" id="KW-1185">Reference proteome</keyword>
<dbReference type="SUPFAM" id="SSF56281">
    <property type="entry name" value="Metallo-hydrolase/oxidoreductase"/>
    <property type="match status" value="1"/>
</dbReference>
<evidence type="ECO:0000313" key="3">
    <source>
        <dbReference type="Proteomes" id="UP000027138"/>
    </source>
</evidence>
<evidence type="ECO:0000259" key="1">
    <source>
        <dbReference type="Pfam" id="PF12706"/>
    </source>
</evidence>